<feature type="domain" description="Transposase IS4-like" evidence="1">
    <location>
        <begin position="18"/>
        <end position="67"/>
    </location>
</feature>
<reference evidence="2 3" key="1">
    <citation type="submission" date="2020-08" db="EMBL/GenBank/DDBJ databases">
        <title>A Genomic Blueprint of the Chicken Gut Microbiome.</title>
        <authorList>
            <person name="Gilroy R."/>
            <person name="Ravi A."/>
            <person name="Getino M."/>
            <person name="Pursley I."/>
            <person name="Horton D.L."/>
            <person name="Alikhan N.-F."/>
            <person name="Baker D."/>
            <person name="Gharbi K."/>
            <person name="Hall N."/>
            <person name="Watson M."/>
            <person name="Adriaenssens E.M."/>
            <person name="Foster-Nyarko E."/>
            <person name="Jarju S."/>
            <person name="Secka A."/>
            <person name="Antonio M."/>
            <person name="Oren A."/>
            <person name="Chaudhuri R."/>
            <person name="La Ragione R.M."/>
            <person name="Hildebrand F."/>
            <person name="Pallen M.J."/>
        </authorList>
    </citation>
    <scope>NUCLEOTIDE SEQUENCE [LARGE SCALE GENOMIC DNA]</scope>
    <source>
        <strain evidence="2 3">N37</strain>
    </source>
</reference>
<evidence type="ECO:0000259" key="1">
    <source>
        <dbReference type="Pfam" id="PF01609"/>
    </source>
</evidence>
<dbReference type="SUPFAM" id="SSF53098">
    <property type="entry name" value="Ribonuclease H-like"/>
    <property type="match status" value="1"/>
</dbReference>
<keyword evidence="3" id="KW-1185">Reference proteome</keyword>
<evidence type="ECO:0000313" key="2">
    <source>
        <dbReference type="EMBL" id="MBD8048756.1"/>
    </source>
</evidence>
<dbReference type="InterPro" id="IPR012337">
    <property type="entry name" value="RNaseH-like_sf"/>
</dbReference>
<dbReference type="Pfam" id="PF01609">
    <property type="entry name" value="DDE_Tnp_1"/>
    <property type="match status" value="1"/>
</dbReference>
<name>A0ABR8YWV8_9CLOT</name>
<dbReference type="InterPro" id="IPR002559">
    <property type="entry name" value="Transposase_11"/>
</dbReference>
<gene>
    <name evidence="2" type="ORF">H9637_17260</name>
</gene>
<dbReference type="Proteomes" id="UP000627166">
    <property type="component" value="Unassembled WGS sequence"/>
</dbReference>
<evidence type="ECO:0000313" key="3">
    <source>
        <dbReference type="Proteomes" id="UP000627166"/>
    </source>
</evidence>
<protein>
    <submittedName>
        <fullName evidence="2">Transposase</fullName>
    </submittedName>
</protein>
<organism evidence="2 3">
    <name type="scientific">Clostridium faecium</name>
    <dbReference type="NCBI Taxonomy" id="2762223"/>
    <lineage>
        <taxon>Bacteria</taxon>
        <taxon>Bacillati</taxon>
        <taxon>Bacillota</taxon>
        <taxon>Clostridia</taxon>
        <taxon>Eubacteriales</taxon>
        <taxon>Clostridiaceae</taxon>
        <taxon>Clostridium</taxon>
    </lineage>
</organism>
<comment type="caution">
    <text evidence="2">The sequence shown here is derived from an EMBL/GenBank/DDBJ whole genome shotgun (WGS) entry which is preliminary data.</text>
</comment>
<sequence>MDLRKVDYYRLSYVQILSIRTILEYYSKRWPIEIFFRQTKNNLGLNRYQVRLAKSIDRLLVLISLTYIYFSIQENANDPFSKGLIICRNNVQKDNIQWIYDCAKNNIPIKDVFKAMEIA</sequence>
<dbReference type="EMBL" id="JACSQB010000172">
    <property type="protein sequence ID" value="MBD8048756.1"/>
    <property type="molecule type" value="Genomic_DNA"/>
</dbReference>
<dbReference type="RefSeq" id="WP_191741698.1">
    <property type="nucleotide sequence ID" value="NZ_JACSQB010000172.1"/>
</dbReference>
<proteinExistence type="predicted"/>
<accession>A0ABR8YWV8</accession>